<comment type="caution">
    <text evidence="3">The sequence shown here is derived from an EMBL/GenBank/DDBJ whole genome shotgun (WGS) entry which is preliminary data.</text>
</comment>
<evidence type="ECO:0000259" key="2">
    <source>
        <dbReference type="Pfam" id="PF13559"/>
    </source>
</evidence>
<evidence type="ECO:0000313" key="3">
    <source>
        <dbReference type="EMBL" id="PSB17852.1"/>
    </source>
</evidence>
<dbReference type="RefSeq" id="WP_073073867.1">
    <property type="nucleotide sequence ID" value="NZ_MPPI01000026.1"/>
</dbReference>
<gene>
    <name evidence="3" type="ORF">C7B65_17520</name>
</gene>
<evidence type="ECO:0000256" key="1">
    <source>
        <dbReference type="SAM" id="Phobius"/>
    </source>
</evidence>
<keyword evidence="1" id="KW-0812">Transmembrane</keyword>
<feature type="domain" description="Protein-glutamine gamma-glutamyltransferase-like C-terminal" evidence="2">
    <location>
        <begin position="124"/>
        <end position="192"/>
    </location>
</feature>
<keyword evidence="1" id="KW-1133">Transmembrane helix</keyword>
<feature type="transmembrane region" description="Helical" evidence="1">
    <location>
        <begin position="45"/>
        <end position="67"/>
    </location>
</feature>
<dbReference type="Proteomes" id="UP000238634">
    <property type="component" value="Unassembled WGS sequence"/>
</dbReference>
<reference evidence="3 4" key="2">
    <citation type="submission" date="2018-03" db="EMBL/GenBank/DDBJ databases">
        <title>The ancient ancestry and fast evolution of plastids.</title>
        <authorList>
            <person name="Moore K.R."/>
            <person name="Magnabosco C."/>
            <person name="Momper L."/>
            <person name="Gold D.A."/>
            <person name="Bosak T."/>
            <person name="Fournier G.P."/>
        </authorList>
    </citation>
    <scope>NUCLEOTIDE SEQUENCE [LARGE SCALE GENOMIC DNA]</scope>
    <source>
        <strain evidence="3 4">ULC007</strain>
    </source>
</reference>
<dbReference type="EMBL" id="PVWG01000023">
    <property type="protein sequence ID" value="PSB17852.1"/>
    <property type="molecule type" value="Genomic_DNA"/>
</dbReference>
<keyword evidence="1" id="KW-0472">Membrane</keyword>
<dbReference type="InterPro" id="IPR025403">
    <property type="entry name" value="TgpA-like_C"/>
</dbReference>
<dbReference type="AlphaFoldDB" id="A0A2T1DBE9"/>
<sequence>MAADSFDKNSLGWQLQQLAQRVGEWIEARFPQNSPNLPQIPNWSFPTWLLEAMFWAIVLSATLWLSWQLVRLLAPYWAGSSAQDAKWQLHKSASKEEERSVAGWIRQMQEFQRQGNYREACRALYMAMLQRLNDTKLVPHQFSRTDGEYLQVVQPLPQSQAYQTLIRTHEQLCFGDGVISADVFNRCQRAYQEIERLKSEEV</sequence>
<proteinExistence type="predicted"/>
<organism evidence="3 4">
    <name type="scientific">Phormidesmis priestleyi ULC007</name>
    <dbReference type="NCBI Taxonomy" id="1920490"/>
    <lineage>
        <taxon>Bacteria</taxon>
        <taxon>Bacillati</taxon>
        <taxon>Cyanobacteriota</taxon>
        <taxon>Cyanophyceae</taxon>
        <taxon>Leptolyngbyales</taxon>
        <taxon>Leptolyngbyaceae</taxon>
        <taxon>Phormidesmis</taxon>
    </lineage>
</organism>
<evidence type="ECO:0000313" key="4">
    <source>
        <dbReference type="Proteomes" id="UP000238634"/>
    </source>
</evidence>
<reference evidence="3 4" key="1">
    <citation type="submission" date="2018-02" db="EMBL/GenBank/DDBJ databases">
        <authorList>
            <person name="Cohen D.B."/>
            <person name="Kent A.D."/>
        </authorList>
    </citation>
    <scope>NUCLEOTIDE SEQUENCE [LARGE SCALE GENOMIC DNA]</scope>
    <source>
        <strain evidence="3 4">ULC007</strain>
    </source>
</reference>
<dbReference type="OrthoDB" id="462387at2"/>
<protein>
    <submittedName>
        <fullName evidence="3">DUF4129 domain-containing protein</fullName>
    </submittedName>
</protein>
<accession>A0A2T1DBE9</accession>
<keyword evidence="4" id="KW-1185">Reference proteome</keyword>
<name>A0A2T1DBE9_9CYAN</name>
<dbReference type="Pfam" id="PF13559">
    <property type="entry name" value="DUF4129"/>
    <property type="match status" value="1"/>
</dbReference>